<keyword evidence="1" id="KW-1133">Transmembrane helix</keyword>
<accession>A0A814RNL2</accession>
<sequence>MTTITKPMLFRFLLQHAILFVSGQTIGSMNISTTSRRTLTTKKPSSGGVVFNYTLLMYILLPISLVITIVLIILRCVHIRIRKARNEAQAAATAAFPLQQQQQMNSFTPHSQMPSITSTCA</sequence>
<dbReference type="Proteomes" id="UP000663828">
    <property type="component" value="Unassembled WGS sequence"/>
</dbReference>
<evidence type="ECO:0000313" key="3">
    <source>
        <dbReference type="EMBL" id="CAF1134518.1"/>
    </source>
</evidence>
<evidence type="ECO:0000256" key="2">
    <source>
        <dbReference type="SAM" id="SignalP"/>
    </source>
</evidence>
<feature type="chain" id="PRO_5035601518" evidence="2">
    <location>
        <begin position="24"/>
        <end position="121"/>
    </location>
</feature>
<keyword evidence="2" id="KW-0732">Signal</keyword>
<dbReference type="AlphaFoldDB" id="A0A814RNL2"/>
<dbReference type="EMBL" id="CAJNOR010001389">
    <property type="protein sequence ID" value="CAF1134518.1"/>
    <property type="molecule type" value="Genomic_DNA"/>
</dbReference>
<feature type="signal peptide" evidence="2">
    <location>
        <begin position="1"/>
        <end position="23"/>
    </location>
</feature>
<evidence type="ECO:0000313" key="4">
    <source>
        <dbReference type="EMBL" id="CAF1337661.1"/>
    </source>
</evidence>
<proteinExistence type="predicted"/>
<protein>
    <submittedName>
        <fullName evidence="3">Uncharacterized protein</fullName>
    </submittedName>
</protein>
<reference evidence="3" key="1">
    <citation type="submission" date="2021-02" db="EMBL/GenBank/DDBJ databases">
        <authorList>
            <person name="Nowell W R."/>
        </authorList>
    </citation>
    <scope>NUCLEOTIDE SEQUENCE</scope>
</reference>
<keyword evidence="5" id="KW-1185">Reference proteome</keyword>
<comment type="caution">
    <text evidence="3">The sequence shown here is derived from an EMBL/GenBank/DDBJ whole genome shotgun (WGS) entry which is preliminary data.</text>
</comment>
<evidence type="ECO:0000313" key="5">
    <source>
        <dbReference type="Proteomes" id="UP000663828"/>
    </source>
</evidence>
<organism evidence="3 5">
    <name type="scientific">Adineta ricciae</name>
    <name type="common">Rotifer</name>
    <dbReference type="NCBI Taxonomy" id="249248"/>
    <lineage>
        <taxon>Eukaryota</taxon>
        <taxon>Metazoa</taxon>
        <taxon>Spiralia</taxon>
        <taxon>Gnathifera</taxon>
        <taxon>Rotifera</taxon>
        <taxon>Eurotatoria</taxon>
        <taxon>Bdelloidea</taxon>
        <taxon>Adinetida</taxon>
        <taxon>Adinetidae</taxon>
        <taxon>Adineta</taxon>
    </lineage>
</organism>
<evidence type="ECO:0000256" key="1">
    <source>
        <dbReference type="SAM" id="Phobius"/>
    </source>
</evidence>
<feature type="transmembrane region" description="Helical" evidence="1">
    <location>
        <begin position="51"/>
        <end position="74"/>
    </location>
</feature>
<keyword evidence="1" id="KW-0812">Transmembrane</keyword>
<dbReference type="EMBL" id="CAJNOJ010000251">
    <property type="protein sequence ID" value="CAF1337661.1"/>
    <property type="molecule type" value="Genomic_DNA"/>
</dbReference>
<gene>
    <name evidence="4" type="ORF">EDS130_LOCUS32550</name>
    <name evidence="3" type="ORF">XAT740_LOCUS20083</name>
</gene>
<keyword evidence="1" id="KW-0472">Membrane</keyword>
<dbReference type="Proteomes" id="UP000663852">
    <property type="component" value="Unassembled WGS sequence"/>
</dbReference>
<name>A0A814RNL2_ADIRI</name>